<gene>
    <name evidence="2" type="primary">g5567</name>
    <name evidence="2" type="ORF">VP750_LOCUS4764</name>
</gene>
<proteinExistence type="predicted"/>
<protein>
    <submittedName>
        <fullName evidence="2">G5567 protein</fullName>
    </submittedName>
</protein>
<name>A0ABP1FT55_9CHLO</name>
<feature type="compositionally biased region" description="Low complexity" evidence="1">
    <location>
        <begin position="558"/>
        <end position="572"/>
    </location>
</feature>
<accession>A0ABP1FT55</accession>
<keyword evidence="3" id="KW-1185">Reference proteome</keyword>
<dbReference type="EMBL" id="CAXHTA020000008">
    <property type="protein sequence ID" value="CAL5223105.1"/>
    <property type="molecule type" value="Genomic_DNA"/>
</dbReference>
<organism evidence="2 3">
    <name type="scientific">Coccomyxa viridis</name>
    <dbReference type="NCBI Taxonomy" id="1274662"/>
    <lineage>
        <taxon>Eukaryota</taxon>
        <taxon>Viridiplantae</taxon>
        <taxon>Chlorophyta</taxon>
        <taxon>core chlorophytes</taxon>
        <taxon>Trebouxiophyceae</taxon>
        <taxon>Trebouxiophyceae incertae sedis</taxon>
        <taxon>Coccomyxaceae</taxon>
        <taxon>Coccomyxa</taxon>
    </lineage>
</organism>
<feature type="region of interest" description="Disordered" evidence="1">
    <location>
        <begin position="510"/>
        <end position="615"/>
    </location>
</feature>
<reference evidence="2 3" key="1">
    <citation type="submission" date="2024-06" db="EMBL/GenBank/DDBJ databases">
        <authorList>
            <person name="Kraege A."/>
            <person name="Thomma B."/>
        </authorList>
    </citation>
    <scope>NUCLEOTIDE SEQUENCE [LARGE SCALE GENOMIC DNA]</scope>
</reference>
<evidence type="ECO:0000313" key="3">
    <source>
        <dbReference type="Proteomes" id="UP001497392"/>
    </source>
</evidence>
<evidence type="ECO:0000256" key="1">
    <source>
        <dbReference type="SAM" id="MobiDB-lite"/>
    </source>
</evidence>
<sequence>MPGIEDELYCLDDSKNVNMWSALLLSAARHLESYVQVWTVKTEKQGLDLMDLLHKEVKALGYAPSELPKDIKKAIQDISARVDADVDKVRLHKLLTHVLAAIHNSCQAGNGKSVEFWLLMALTQLIDICIYADFATFDVAEDAVMPGVLGNLLEQNAICRDQIDSVAVSMRSVVRDNFLGAGTLGKQPREFLEETTGYRSQGRGPGQEIMKHLIDILADRVEPGLREAVREKEAPLKEAWKELERLAPEMAPVMKSATKLGFGLGRVIYRKLCHDVFPGLPGPMTSAPTNASQLMHSATSVKGQIEVHKHIASVEGQPFSQYWNRLMIQKGIDTRKQGGWEFCEAVCRAAGCMTADVGRAKRQHISMCLHSAVHRTESVQPNYYLTMMDQHMKLMNIGSPQMGKAICQALPGVLEFLMQKHQWPHGLDETLEEEGTPIVAHVTAGHASKARERGIPPEKHIRNVLAVPELRDEEAAPLVDIFTALWAAQTAQGKRIDDAASDPVALIPKMASSASPNKSPAGSSSSSTKGQASRPDAKGAASEGSATAAKAREPSQRGTAAAGTAADVAGGVSSMNLADQGSSMPGEQVTAPKPKSGLSKGFFYKVDKAGKKKAK</sequence>
<evidence type="ECO:0000313" key="2">
    <source>
        <dbReference type="EMBL" id="CAL5223105.1"/>
    </source>
</evidence>
<feature type="compositionally biased region" description="Polar residues" evidence="1">
    <location>
        <begin position="573"/>
        <end position="585"/>
    </location>
</feature>
<feature type="compositionally biased region" description="Low complexity" evidence="1">
    <location>
        <begin position="511"/>
        <end position="549"/>
    </location>
</feature>
<dbReference type="Proteomes" id="UP001497392">
    <property type="component" value="Unassembled WGS sequence"/>
</dbReference>
<comment type="caution">
    <text evidence="2">The sequence shown here is derived from an EMBL/GenBank/DDBJ whole genome shotgun (WGS) entry which is preliminary data.</text>
</comment>